<protein>
    <submittedName>
        <fullName evidence="1">Uncharacterized protein</fullName>
    </submittedName>
</protein>
<dbReference type="EMBL" id="JBIAZM010000007">
    <property type="protein sequence ID" value="MFF5201769.1"/>
    <property type="molecule type" value="Genomic_DNA"/>
</dbReference>
<gene>
    <name evidence="1" type="ORF">ACFY3B_19420</name>
</gene>
<proteinExistence type="predicted"/>
<reference evidence="1 2" key="1">
    <citation type="submission" date="2024-10" db="EMBL/GenBank/DDBJ databases">
        <title>The Natural Products Discovery Center: Release of the First 8490 Sequenced Strains for Exploring Actinobacteria Biosynthetic Diversity.</title>
        <authorList>
            <person name="Kalkreuter E."/>
            <person name="Kautsar S.A."/>
            <person name="Yang D."/>
            <person name="Bader C.D."/>
            <person name="Teijaro C.N."/>
            <person name="Fluegel L."/>
            <person name="Davis C.M."/>
            <person name="Simpson J.R."/>
            <person name="Lauterbach L."/>
            <person name="Steele A.D."/>
            <person name="Gui C."/>
            <person name="Meng S."/>
            <person name="Li G."/>
            <person name="Viehrig K."/>
            <person name="Ye F."/>
            <person name="Su P."/>
            <person name="Kiefer A.F."/>
            <person name="Nichols A."/>
            <person name="Cepeda A.J."/>
            <person name="Yan W."/>
            <person name="Fan B."/>
            <person name="Jiang Y."/>
            <person name="Adhikari A."/>
            <person name="Zheng C.-J."/>
            <person name="Schuster L."/>
            <person name="Cowan T.M."/>
            <person name="Smanski M.J."/>
            <person name="Chevrette M.G."/>
            <person name="De Carvalho L.P.S."/>
            <person name="Shen B."/>
        </authorList>
    </citation>
    <scope>NUCLEOTIDE SEQUENCE [LARGE SCALE GENOMIC DNA]</scope>
    <source>
        <strain evidence="1 2">NPDC000140</strain>
    </source>
</reference>
<organism evidence="1 2">
    <name type="scientific">Micromonospora parva</name>
    <dbReference type="NCBI Taxonomy" id="1464048"/>
    <lineage>
        <taxon>Bacteria</taxon>
        <taxon>Bacillati</taxon>
        <taxon>Actinomycetota</taxon>
        <taxon>Actinomycetes</taxon>
        <taxon>Micromonosporales</taxon>
        <taxon>Micromonosporaceae</taxon>
        <taxon>Micromonospora</taxon>
    </lineage>
</organism>
<comment type="caution">
    <text evidence="1">The sequence shown here is derived from an EMBL/GenBank/DDBJ whole genome shotgun (WGS) entry which is preliminary data.</text>
</comment>
<dbReference type="RefSeq" id="WP_387221347.1">
    <property type="nucleotide sequence ID" value="NZ_JBIAZM010000007.1"/>
</dbReference>
<name>A0ABW6VVV5_9ACTN</name>
<evidence type="ECO:0000313" key="2">
    <source>
        <dbReference type="Proteomes" id="UP001602287"/>
    </source>
</evidence>
<sequence length="281" mass="29797">MAISAHAHVPAANRLIDADTTNLTAIQRPADIRFPMSPAYAGRAAVPTEPTAEQLALGRKAWELTHNGPKALSDKQLAKRLGVTAAEVSDAVLAYLGSRECLARRARALFEGDATPAEMAAQLGVTESEVMDLVVDDIARETGWDRVRRSRAAHFASPVPPTTPGQRPAECPPWCSLDHRGHISEVDGFTIGLGHERVMAEVVGGDAVTIEGPACVSVFVESTTEAGRVTTPTRVTMSVADGTEGEYPGGEGVQGWTGTPEQAEQLAHALIRAAHTARTNR</sequence>
<evidence type="ECO:0000313" key="1">
    <source>
        <dbReference type="EMBL" id="MFF5201769.1"/>
    </source>
</evidence>
<accession>A0ABW6VVV5</accession>
<keyword evidence="2" id="KW-1185">Reference proteome</keyword>
<dbReference type="Proteomes" id="UP001602287">
    <property type="component" value="Unassembled WGS sequence"/>
</dbReference>